<sequence length="549" mass="62356">MMLKYLLVLVTESDWALSTILSLEYIKPLEEYCEQTQPCDVPIALPKLMSFIGKSSEGELVHICKSSIPSIFLRWVVLIKNDNVLTELGNCLLLLTSTNRSSSTFLTHHKTQFLAFLDHVENSESSLPQVTILAQLYFSPHLKVSKIALQTLSSQSDSDSETCSFLQTLKVHSASNESSSELVPFAARLCSTLPSESPLLSGKTALEVLCERTNLLKMCALVSSHLVQILIDCDFVPLLKSTIITCLDLLDQEESGSICPPESRTDLLITILDSSWSCVAHCVGHSLESLLPVAESAFSDVPQLCSLLERTSCHSTPTNTSHLAMIINIGANLLQIVPRMLEEALIQRVIDTSKPMAVQTTQGGFHLGFIWAINNLVGDPRDITEDEEEQKRIRMLQFERALKPAKQYLQFILQREEFIPQDDSSNQDISAFISELLERTKLLERDLFEDGEIVETGREEWEVGWLVEMTDEEVLAQRLEVIYRDDEMMRRNEKERWKKRVERQREAGHEDALEGWLLRRDEETRSEIEEFVESESAENGMNNTMWEWN</sequence>
<accession>A0ABQ9XUJ7</accession>
<feature type="chain" id="PRO_5046341428" evidence="1">
    <location>
        <begin position="19"/>
        <end position="549"/>
    </location>
</feature>
<keyword evidence="3" id="KW-1185">Reference proteome</keyword>
<dbReference type="Proteomes" id="UP001281761">
    <property type="component" value="Unassembled WGS sequence"/>
</dbReference>
<feature type="signal peptide" evidence="1">
    <location>
        <begin position="1"/>
        <end position="18"/>
    </location>
</feature>
<proteinExistence type="predicted"/>
<evidence type="ECO:0000313" key="3">
    <source>
        <dbReference type="Proteomes" id="UP001281761"/>
    </source>
</evidence>
<organism evidence="2 3">
    <name type="scientific">Blattamonas nauphoetae</name>
    <dbReference type="NCBI Taxonomy" id="2049346"/>
    <lineage>
        <taxon>Eukaryota</taxon>
        <taxon>Metamonada</taxon>
        <taxon>Preaxostyla</taxon>
        <taxon>Oxymonadida</taxon>
        <taxon>Blattamonas</taxon>
    </lineage>
</organism>
<evidence type="ECO:0000313" key="2">
    <source>
        <dbReference type="EMBL" id="KAK2955158.1"/>
    </source>
</evidence>
<reference evidence="2 3" key="1">
    <citation type="journal article" date="2022" name="bioRxiv">
        <title>Genomics of Preaxostyla Flagellates Illuminates Evolutionary Transitions and the Path Towards Mitochondrial Loss.</title>
        <authorList>
            <person name="Novak L.V.F."/>
            <person name="Treitli S.C."/>
            <person name="Pyrih J."/>
            <person name="Halakuc P."/>
            <person name="Pipaliya S.V."/>
            <person name="Vacek V."/>
            <person name="Brzon O."/>
            <person name="Soukal P."/>
            <person name="Eme L."/>
            <person name="Dacks J.B."/>
            <person name="Karnkowska A."/>
            <person name="Elias M."/>
            <person name="Hampl V."/>
        </authorList>
    </citation>
    <scope>NUCLEOTIDE SEQUENCE [LARGE SCALE GENOMIC DNA]</scope>
    <source>
        <strain evidence="2">NAU3</strain>
        <tissue evidence="2">Gut</tissue>
    </source>
</reference>
<gene>
    <name evidence="2" type="ORF">BLNAU_9887</name>
</gene>
<keyword evidence="1" id="KW-0732">Signal</keyword>
<comment type="caution">
    <text evidence="2">The sequence shown here is derived from an EMBL/GenBank/DDBJ whole genome shotgun (WGS) entry which is preliminary data.</text>
</comment>
<evidence type="ECO:0000256" key="1">
    <source>
        <dbReference type="SAM" id="SignalP"/>
    </source>
</evidence>
<name>A0ABQ9XUJ7_9EUKA</name>
<dbReference type="EMBL" id="JARBJD010000070">
    <property type="protein sequence ID" value="KAK2955158.1"/>
    <property type="molecule type" value="Genomic_DNA"/>
</dbReference>
<protein>
    <submittedName>
        <fullName evidence="2">Uncharacterized protein</fullName>
    </submittedName>
</protein>